<dbReference type="RefSeq" id="WP_095896845.1">
    <property type="nucleotide sequence ID" value="NZ_BOPJ01000006.1"/>
</dbReference>
<gene>
    <name evidence="2" type="ORF">ACI76L_12205</name>
    <name evidence="1" type="ORF">CGC58_11525</name>
</gene>
<evidence type="ECO:0000313" key="1">
    <source>
        <dbReference type="EMBL" id="ATA90303.1"/>
    </source>
</evidence>
<organism evidence="1 3">
    <name type="scientific">Capnocytophaga stomatis</name>
    <dbReference type="NCBI Taxonomy" id="1848904"/>
    <lineage>
        <taxon>Bacteria</taxon>
        <taxon>Pseudomonadati</taxon>
        <taxon>Bacteroidota</taxon>
        <taxon>Flavobacteriia</taxon>
        <taxon>Flavobacteriales</taxon>
        <taxon>Flavobacteriaceae</taxon>
        <taxon>Capnocytophaga</taxon>
    </lineage>
</organism>
<proteinExistence type="predicted"/>
<reference evidence="2 4" key="1">
    <citation type="journal article" date="2016" name="Sci. Rep.">
        <title>Whole genome sequencing identifies a novel species of the genus Capnocytophaga isolated from dog and cat bite wounds in humans.</title>
        <authorList>
            <person name="Zangenah S."/>
            <person name="Abbasi N."/>
            <person name="Andersson A.F."/>
            <person name="Bergman P."/>
        </authorList>
    </citation>
    <scope>NUCLEOTIDE SEQUENCE [LARGE SCALE GENOMIC DNA]</scope>
    <source>
        <strain evidence="2 4">W5</strain>
    </source>
</reference>
<dbReference type="EMBL" id="JBJGWJ010000015">
    <property type="protein sequence ID" value="MFK8294550.1"/>
    <property type="molecule type" value="Genomic_DNA"/>
</dbReference>
<dbReference type="KEGG" id="csto:CGC58_11525"/>
<dbReference type="AlphaFoldDB" id="A0A250FZ17"/>
<reference evidence="3" key="3">
    <citation type="submission" date="2017-06" db="EMBL/GenBank/DDBJ databases">
        <title>Capnocytophaga spp. assemblies.</title>
        <authorList>
            <person name="Gulvik C.A."/>
        </authorList>
    </citation>
    <scope>NUCLEOTIDE SEQUENCE [LARGE SCALE GENOMIC DNA]</scope>
    <source>
        <strain evidence="3">H2177</strain>
    </source>
</reference>
<evidence type="ECO:0000313" key="4">
    <source>
        <dbReference type="Proteomes" id="UP001622370"/>
    </source>
</evidence>
<protein>
    <submittedName>
        <fullName evidence="1">Uncharacterized protein</fullName>
    </submittedName>
</protein>
<dbReference type="EMBL" id="CP022387">
    <property type="protein sequence ID" value="ATA90303.1"/>
    <property type="molecule type" value="Genomic_DNA"/>
</dbReference>
<reference evidence="2" key="4">
    <citation type="submission" date="2024-10" db="EMBL/GenBank/DDBJ databases">
        <authorList>
            <person name="Bergman P."/>
            <person name="Andersson A.F."/>
            <person name="Zangenah S."/>
            <person name="Abbasi N."/>
        </authorList>
    </citation>
    <scope>NUCLEOTIDE SEQUENCE</scope>
    <source>
        <strain evidence="2">W5</strain>
    </source>
</reference>
<name>A0A250FZ17_9FLAO</name>
<accession>A0A250FZ17</accession>
<sequence>MKQLLFIFIFGQSLLFSQTKNIISFKTEWEEFALNNDTDSLIEDKTEKSIFFINFLFNKKKDTIFINKSEILSEIDNENKFINRLTVDVSNNKANLLVWNKNYTDTIVLRFHHQERAVQINNDLYSLTNEYYSFFKKKVLKDRNITEIIDFLDDELGNYFLPAEIFLIGSKSKYRKKFRIKNATIKTIKVDSDGLDSWKISFLYDKKGILEIQKKGIDDEISYLKRRKYIDFEKIIFEIEENTVKRNTITQQEIYLSNKKQKIKQQNIQYGLNITTFVKNESKKILNDKQ</sequence>
<keyword evidence="4" id="KW-1185">Reference proteome</keyword>
<evidence type="ECO:0000313" key="3">
    <source>
        <dbReference type="Proteomes" id="UP000217348"/>
    </source>
</evidence>
<dbReference type="OrthoDB" id="1147437at2"/>
<dbReference type="Proteomes" id="UP000217348">
    <property type="component" value="Chromosome"/>
</dbReference>
<reference evidence="1" key="2">
    <citation type="journal article" date="2017" name="Genome Announc.">
        <title>Twelve Complete Reference Genomes of Clinical Isolates in the Capnocytophaga Genus.</title>
        <authorList>
            <person name="Villarma A."/>
            <person name="Gulvik C.A."/>
            <person name="Rowe L.A."/>
            <person name="Sheth M."/>
            <person name="Juieng P."/>
            <person name="Nicholson A.C."/>
            <person name="Loparev V.N."/>
            <person name="McQuiston J.R."/>
        </authorList>
    </citation>
    <scope>NUCLEOTIDE SEQUENCE</scope>
    <source>
        <strain evidence="1">H2177</strain>
    </source>
</reference>
<dbReference type="Proteomes" id="UP001622370">
    <property type="component" value="Unassembled WGS sequence"/>
</dbReference>
<evidence type="ECO:0000313" key="2">
    <source>
        <dbReference type="EMBL" id="MFK8294550.1"/>
    </source>
</evidence>